<dbReference type="InterPro" id="IPR027417">
    <property type="entry name" value="P-loop_NTPase"/>
</dbReference>
<keyword evidence="1" id="KW-1133">Transmembrane helix</keyword>
<dbReference type="EnsemblPlants" id="Pp3c16_22670V3.2">
    <property type="protein sequence ID" value="Pp3c16_22670V3.2"/>
    <property type="gene ID" value="Pp3c16_22670"/>
</dbReference>
<evidence type="ECO:0000313" key="3">
    <source>
        <dbReference type="Proteomes" id="UP000006727"/>
    </source>
</evidence>
<name>A0A7I4B4E1_PHYPA</name>
<dbReference type="SUPFAM" id="SSF52540">
    <property type="entry name" value="P-loop containing nucleoside triphosphate hydrolases"/>
    <property type="match status" value="1"/>
</dbReference>
<dbReference type="PANTHER" id="PTHR32175:SF26">
    <property type="entry name" value="PROTEIN, PUTATIVE, EXPRESSED-RELATED"/>
    <property type="match status" value="1"/>
</dbReference>
<dbReference type="Gramene" id="Pp3c16_22670V3.2">
    <property type="protein sequence ID" value="Pp3c16_22670V3.2"/>
    <property type="gene ID" value="Pp3c16_22670"/>
</dbReference>
<protein>
    <recommendedName>
        <fullName evidence="4">Sulfotransferase</fullName>
    </recommendedName>
</protein>
<organism evidence="2 3">
    <name type="scientific">Physcomitrium patens</name>
    <name type="common">Spreading-leaved earth moss</name>
    <name type="synonym">Physcomitrella patens</name>
    <dbReference type="NCBI Taxonomy" id="3218"/>
    <lineage>
        <taxon>Eukaryota</taxon>
        <taxon>Viridiplantae</taxon>
        <taxon>Streptophyta</taxon>
        <taxon>Embryophyta</taxon>
        <taxon>Bryophyta</taxon>
        <taxon>Bryophytina</taxon>
        <taxon>Bryopsida</taxon>
        <taxon>Funariidae</taxon>
        <taxon>Funariales</taxon>
        <taxon>Funariaceae</taxon>
        <taxon>Physcomitrium</taxon>
    </lineage>
</organism>
<dbReference type="PANTHER" id="PTHR32175">
    <property type="entry name" value="PROTEIN, PUTATIVE, EXPRESSED-RELATED"/>
    <property type="match status" value="1"/>
</dbReference>
<dbReference type="AlphaFoldDB" id="A0A7I4B4E1"/>
<feature type="transmembrane region" description="Helical" evidence="1">
    <location>
        <begin position="64"/>
        <end position="86"/>
    </location>
</feature>
<sequence>MVDKKTCLPLYFSPLPRSSCMPAANEHFQMAASRKDQNSEVGCDIHVAALQDSCSLKGWRKATVVWKLLVLVVIGGFGLYACMVGVEDRRFSYETVEETTVVKDWRREDNSCSRHGSEGFRRHYPLPHSYERNECTCTPVHYFVILSMQRSGSGWFETLLNNHPNISSHGEVFSVGERRDNFSSIATNMDKVFNLDWLNSASKNECTAAVGFKWMLNQGPMEYNGEVLDYFQKMGVSVILLLRRNVLKRLISIMANTYDQRARILNGTHKSHVHSVEEALKLAEYKPVIDVKHLPERLQRVEQIASDAQRFFNKTRLRPVYYEDLVTDPKQLTEIQEFLRVPPQNLESQQVKIHTRPMREQIQNWDEVLARLNGTKYELLMHDDDYA</sequence>
<accession>A0A7I4B4E1</accession>
<evidence type="ECO:0000256" key="1">
    <source>
        <dbReference type="SAM" id="Phobius"/>
    </source>
</evidence>
<reference evidence="2 3" key="2">
    <citation type="journal article" date="2018" name="Plant J.">
        <title>The Physcomitrella patens chromosome-scale assembly reveals moss genome structure and evolution.</title>
        <authorList>
            <person name="Lang D."/>
            <person name="Ullrich K.K."/>
            <person name="Murat F."/>
            <person name="Fuchs J."/>
            <person name="Jenkins J."/>
            <person name="Haas F.B."/>
            <person name="Piednoel M."/>
            <person name="Gundlach H."/>
            <person name="Van Bel M."/>
            <person name="Meyberg R."/>
            <person name="Vives C."/>
            <person name="Morata J."/>
            <person name="Symeonidi A."/>
            <person name="Hiss M."/>
            <person name="Muchero W."/>
            <person name="Kamisugi Y."/>
            <person name="Saleh O."/>
            <person name="Blanc G."/>
            <person name="Decker E.L."/>
            <person name="van Gessel N."/>
            <person name="Grimwood J."/>
            <person name="Hayes R.D."/>
            <person name="Graham S.W."/>
            <person name="Gunter L.E."/>
            <person name="McDaniel S.F."/>
            <person name="Hoernstein S.N.W."/>
            <person name="Larsson A."/>
            <person name="Li F.W."/>
            <person name="Perroud P.F."/>
            <person name="Phillips J."/>
            <person name="Ranjan P."/>
            <person name="Rokshar D.S."/>
            <person name="Rothfels C.J."/>
            <person name="Schneider L."/>
            <person name="Shu S."/>
            <person name="Stevenson D.W."/>
            <person name="Thummler F."/>
            <person name="Tillich M."/>
            <person name="Villarreal Aguilar J.C."/>
            <person name="Widiez T."/>
            <person name="Wong G.K."/>
            <person name="Wymore A."/>
            <person name="Zhang Y."/>
            <person name="Zimmer A.D."/>
            <person name="Quatrano R.S."/>
            <person name="Mayer K.F.X."/>
            <person name="Goodstein D."/>
            <person name="Casacuberta J.M."/>
            <person name="Vandepoele K."/>
            <person name="Reski R."/>
            <person name="Cuming A.C."/>
            <person name="Tuskan G.A."/>
            <person name="Maumus F."/>
            <person name="Salse J."/>
            <person name="Schmutz J."/>
            <person name="Rensing S.A."/>
        </authorList>
    </citation>
    <scope>NUCLEOTIDE SEQUENCE [LARGE SCALE GENOMIC DNA]</scope>
    <source>
        <strain evidence="2 3">cv. Gransden 2004</strain>
    </source>
</reference>
<evidence type="ECO:0008006" key="4">
    <source>
        <dbReference type="Google" id="ProtNLM"/>
    </source>
</evidence>
<dbReference type="Gramene" id="Pp3c16_22670V3.4">
    <property type="protein sequence ID" value="Pp3c16_22670V3.4"/>
    <property type="gene ID" value="Pp3c16_22670"/>
</dbReference>
<dbReference type="EnsemblPlants" id="Pp3c16_22670V3.4">
    <property type="protein sequence ID" value="Pp3c16_22670V3.4"/>
    <property type="gene ID" value="Pp3c16_22670"/>
</dbReference>
<keyword evidence="1" id="KW-0472">Membrane</keyword>
<dbReference type="Gramene" id="Pp3c16_22670V3.6">
    <property type="protein sequence ID" value="Pp3c16_22670V3.6"/>
    <property type="gene ID" value="Pp3c16_22670"/>
</dbReference>
<keyword evidence="3" id="KW-1185">Reference proteome</keyword>
<reference evidence="2" key="3">
    <citation type="submission" date="2020-12" db="UniProtKB">
        <authorList>
            <consortium name="EnsemblPlants"/>
        </authorList>
    </citation>
    <scope>IDENTIFICATION</scope>
</reference>
<dbReference type="EnsemblPlants" id="Pp3c16_22670V3.5">
    <property type="protein sequence ID" value="Pp3c16_22670V3.5"/>
    <property type="gene ID" value="Pp3c16_22670"/>
</dbReference>
<keyword evidence="1" id="KW-0812">Transmembrane</keyword>
<proteinExistence type="predicted"/>
<dbReference type="EnsemblPlants" id="Pp3c16_22670V3.3">
    <property type="protein sequence ID" value="Pp3c16_22670V3.3"/>
    <property type="gene ID" value="Pp3c16_22670"/>
</dbReference>
<reference evidence="2 3" key="1">
    <citation type="journal article" date="2008" name="Science">
        <title>The Physcomitrella genome reveals evolutionary insights into the conquest of land by plants.</title>
        <authorList>
            <person name="Rensing S."/>
            <person name="Lang D."/>
            <person name="Zimmer A."/>
            <person name="Terry A."/>
            <person name="Salamov A."/>
            <person name="Shapiro H."/>
            <person name="Nishiyama T."/>
            <person name="Perroud P.-F."/>
            <person name="Lindquist E."/>
            <person name="Kamisugi Y."/>
            <person name="Tanahashi T."/>
            <person name="Sakakibara K."/>
            <person name="Fujita T."/>
            <person name="Oishi K."/>
            <person name="Shin-I T."/>
            <person name="Kuroki Y."/>
            <person name="Toyoda A."/>
            <person name="Suzuki Y."/>
            <person name="Hashimoto A."/>
            <person name="Yamaguchi K."/>
            <person name="Sugano A."/>
            <person name="Kohara Y."/>
            <person name="Fujiyama A."/>
            <person name="Anterola A."/>
            <person name="Aoki S."/>
            <person name="Ashton N."/>
            <person name="Barbazuk W.B."/>
            <person name="Barker E."/>
            <person name="Bennetzen J."/>
            <person name="Bezanilla M."/>
            <person name="Blankenship R."/>
            <person name="Cho S.H."/>
            <person name="Dutcher S."/>
            <person name="Estelle M."/>
            <person name="Fawcett J.A."/>
            <person name="Gundlach H."/>
            <person name="Hanada K."/>
            <person name="Heyl A."/>
            <person name="Hicks K.A."/>
            <person name="Hugh J."/>
            <person name="Lohr M."/>
            <person name="Mayer K."/>
            <person name="Melkozernov A."/>
            <person name="Murata T."/>
            <person name="Nelson D."/>
            <person name="Pils B."/>
            <person name="Prigge M."/>
            <person name="Reiss B."/>
            <person name="Renner T."/>
            <person name="Rombauts S."/>
            <person name="Rushton P."/>
            <person name="Sanderfoot A."/>
            <person name="Schween G."/>
            <person name="Shiu S.-H."/>
            <person name="Stueber K."/>
            <person name="Theodoulou F.L."/>
            <person name="Tu H."/>
            <person name="Van de Peer Y."/>
            <person name="Verrier P.J."/>
            <person name="Waters E."/>
            <person name="Wood A."/>
            <person name="Yang L."/>
            <person name="Cove D."/>
            <person name="Cuming A."/>
            <person name="Hasebe M."/>
            <person name="Lucas S."/>
            <person name="Mishler D.B."/>
            <person name="Reski R."/>
            <person name="Grigoriev I."/>
            <person name="Quatrano R.S."/>
            <person name="Boore J.L."/>
        </authorList>
    </citation>
    <scope>NUCLEOTIDE SEQUENCE [LARGE SCALE GENOMIC DNA]</scope>
    <source>
        <strain evidence="2 3">cv. Gransden 2004</strain>
    </source>
</reference>
<dbReference type="EnsemblPlants" id="Pp3c16_22670V3.6">
    <property type="protein sequence ID" value="Pp3c16_22670V3.6"/>
    <property type="gene ID" value="Pp3c16_22670"/>
</dbReference>
<dbReference type="Gramene" id="Pp3c16_22670V3.5">
    <property type="protein sequence ID" value="Pp3c16_22670V3.5"/>
    <property type="gene ID" value="Pp3c16_22670"/>
</dbReference>
<dbReference type="InterPro" id="IPR052796">
    <property type="entry name" value="Nod_factor_sulfotransferase"/>
</dbReference>
<dbReference type="EMBL" id="ABEU02000016">
    <property type="status" value="NOT_ANNOTATED_CDS"/>
    <property type="molecule type" value="Genomic_DNA"/>
</dbReference>
<dbReference type="Gene3D" id="3.40.50.300">
    <property type="entry name" value="P-loop containing nucleotide triphosphate hydrolases"/>
    <property type="match status" value="1"/>
</dbReference>
<evidence type="ECO:0000313" key="2">
    <source>
        <dbReference type="EnsemblPlants" id="Pp3c16_22670V3.5"/>
    </source>
</evidence>
<dbReference type="Gramene" id="Pp3c16_22670V3.3">
    <property type="protein sequence ID" value="Pp3c16_22670V3.3"/>
    <property type="gene ID" value="Pp3c16_22670"/>
</dbReference>
<dbReference type="Proteomes" id="UP000006727">
    <property type="component" value="Chromosome 16"/>
</dbReference>